<keyword evidence="2" id="KW-1185">Reference proteome</keyword>
<dbReference type="Pfam" id="PF16407">
    <property type="entry name" value="PKD_2"/>
    <property type="match status" value="1"/>
</dbReference>
<dbReference type="PROSITE" id="PS51257">
    <property type="entry name" value="PROKAR_LIPOPROTEIN"/>
    <property type="match status" value="1"/>
</dbReference>
<gene>
    <name evidence="1" type="ORF">GCM10011516_28930</name>
</gene>
<dbReference type="EMBL" id="BMKM01000009">
    <property type="protein sequence ID" value="GGE29320.1"/>
    <property type="molecule type" value="Genomic_DNA"/>
</dbReference>
<evidence type="ECO:0008006" key="3">
    <source>
        <dbReference type="Google" id="ProtNLM"/>
    </source>
</evidence>
<dbReference type="Proteomes" id="UP000614460">
    <property type="component" value="Unassembled WGS sequence"/>
</dbReference>
<dbReference type="RefSeq" id="WP_182499474.1">
    <property type="nucleotide sequence ID" value="NZ_BMKM01000009.1"/>
</dbReference>
<reference evidence="1" key="2">
    <citation type="submission" date="2020-09" db="EMBL/GenBank/DDBJ databases">
        <authorList>
            <person name="Sun Q."/>
            <person name="Zhou Y."/>
        </authorList>
    </citation>
    <scope>NUCLEOTIDE SEQUENCE</scope>
    <source>
        <strain evidence="1">CGMCC 1.15966</strain>
    </source>
</reference>
<dbReference type="AlphaFoldDB" id="A0A8H9G1H9"/>
<protein>
    <recommendedName>
        <fullName evidence="3">PKD family protein</fullName>
    </recommendedName>
</protein>
<reference evidence="1" key="1">
    <citation type="journal article" date="2014" name="Int. J. Syst. Evol. Microbiol.">
        <title>Complete genome sequence of Corynebacterium casei LMG S-19264T (=DSM 44701T), isolated from a smear-ripened cheese.</title>
        <authorList>
            <consortium name="US DOE Joint Genome Institute (JGI-PGF)"/>
            <person name="Walter F."/>
            <person name="Albersmeier A."/>
            <person name="Kalinowski J."/>
            <person name="Ruckert C."/>
        </authorList>
    </citation>
    <scope>NUCLEOTIDE SEQUENCE</scope>
    <source>
        <strain evidence="1">CGMCC 1.15966</strain>
    </source>
</reference>
<sequence>MKKIIFFAISFALIFASSCNKDLGNYSYSTLDTLGVTNFPDTLEIELGSEINITPKIISDNPGFNTQELVYEWYAFNKNVANQTNAKIFLGEGPKLKMVPKMQVGNYPCYLRITQPSTGRIWTNSFYLKINGKIGKIGFFILSDKNKKAHLDYFQDDPNHWNSFGKVYRDVNQYWNSIIDGGPFNIDGEPKNMEVYVMRKDFQSAQKSTLFINSGDRSYMVNQTDNFTYNPVDFTFRSLTSGGTPEYADQIIAADDFLSMAIKDNNIYVYGFLFGKLYNVPLNSRADGSSYPVSPFVAMPMANYQMNTMIFDTEGKAFMRLNAFSSRAFPVSATIPDFNPANTGMDLIYLGHSMASNGQAVAIMKKDSKRFLVRFTFTSDGTIMPTSILDVTSSLTDIAGASNFALDNKFGYLFYTANDKLYQYDIDAKRLKVAKTLNGRKVSMLKSERYVFLHTSSQQAFTNPGRMEPLLYSVILGTYDEKDPISSGKVEFLHVQGLMGDLKETIKPMSGFGIVKDIQYTDLNP</sequence>
<evidence type="ECO:0000313" key="1">
    <source>
        <dbReference type="EMBL" id="GGE29320.1"/>
    </source>
</evidence>
<comment type="caution">
    <text evidence="1">The sequence shown here is derived from an EMBL/GenBank/DDBJ whole genome shotgun (WGS) entry which is preliminary data.</text>
</comment>
<evidence type="ECO:0000313" key="2">
    <source>
        <dbReference type="Proteomes" id="UP000614460"/>
    </source>
</evidence>
<name>A0A8H9G1H9_9SPHI</name>
<proteinExistence type="predicted"/>
<accession>A0A8H9G1H9</accession>
<dbReference type="InterPro" id="IPR032183">
    <property type="entry name" value="PKD-like"/>
</dbReference>
<organism evidence="1 2">
    <name type="scientific">Sphingobacterium cellulitidis</name>
    <dbReference type="NCBI Taxonomy" id="1768011"/>
    <lineage>
        <taxon>Bacteria</taxon>
        <taxon>Pseudomonadati</taxon>
        <taxon>Bacteroidota</taxon>
        <taxon>Sphingobacteriia</taxon>
        <taxon>Sphingobacteriales</taxon>
        <taxon>Sphingobacteriaceae</taxon>
        <taxon>Sphingobacterium</taxon>
    </lineage>
</organism>